<dbReference type="Proteomes" id="UP000198775">
    <property type="component" value="Unassembled WGS sequence"/>
</dbReference>
<dbReference type="RefSeq" id="WP_139203552.1">
    <property type="nucleotide sequence ID" value="NZ_FOCX01000016.1"/>
</dbReference>
<keyword evidence="3" id="KW-1185">Reference proteome</keyword>
<evidence type="ECO:0000313" key="3">
    <source>
        <dbReference type="Proteomes" id="UP000198775"/>
    </source>
</evidence>
<proteinExistence type="predicted"/>
<dbReference type="AlphaFoldDB" id="A0A1H8RIM6"/>
<evidence type="ECO:0000256" key="1">
    <source>
        <dbReference type="SAM" id="MobiDB-lite"/>
    </source>
</evidence>
<dbReference type="OrthoDB" id="167075at2157"/>
<feature type="region of interest" description="Disordered" evidence="1">
    <location>
        <begin position="171"/>
        <end position="198"/>
    </location>
</feature>
<protein>
    <submittedName>
        <fullName evidence="2">Uncharacterized protein</fullName>
    </submittedName>
</protein>
<name>A0A1H8RIM6_9EURY</name>
<reference evidence="3" key="1">
    <citation type="submission" date="2016-10" db="EMBL/GenBank/DDBJ databases">
        <authorList>
            <person name="Varghese N."/>
            <person name="Submissions S."/>
        </authorList>
    </citation>
    <scope>NUCLEOTIDE SEQUENCE [LARGE SCALE GENOMIC DNA]</scope>
    <source>
        <strain evidence="3">IBRC-M 10043</strain>
    </source>
</reference>
<organism evidence="2 3">
    <name type="scientific">Halorientalis persicus</name>
    <dbReference type="NCBI Taxonomy" id="1367881"/>
    <lineage>
        <taxon>Archaea</taxon>
        <taxon>Methanobacteriati</taxon>
        <taxon>Methanobacteriota</taxon>
        <taxon>Stenosarchaea group</taxon>
        <taxon>Halobacteria</taxon>
        <taxon>Halobacteriales</taxon>
        <taxon>Haloarculaceae</taxon>
        <taxon>Halorientalis</taxon>
    </lineage>
</organism>
<gene>
    <name evidence="2" type="ORF">SAMN05216388_101683</name>
</gene>
<evidence type="ECO:0000313" key="2">
    <source>
        <dbReference type="EMBL" id="SEO66399.1"/>
    </source>
</evidence>
<sequence length="242" mass="25167">MYDKSILAKSTGASLGVVAIVGLLFVSTGTAFAMPVAGIGGFTISADVIEGEGMVLYPGSSDAENSTDVAEVNGSTGAAADQYPVGVVELDSTTIEGMNLRKVFDLQNNSAGLMPGKARIVISASGNVTSETLMMKTPQLAAENATFSGMEIDENTVDKADDITSWMELRTDQDPKGPLEGPASGFGEAKKSYSGGDGGPGMVMKDPYIRATYLATDSISIPGMALEVQYDNDNDGDYEWAS</sequence>
<dbReference type="EMBL" id="FOCX01000016">
    <property type="protein sequence ID" value="SEO66399.1"/>
    <property type="molecule type" value="Genomic_DNA"/>
</dbReference>
<accession>A0A1H8RIM6</accession>